<proteinExistence type="predicted"/>
<dbReference type="AlphaFoldDB" id="A0A7U4DN08"/>
<evidence type="ECO:0000313" key="1">
    <source>
        <dbReference type="EMBL" id="ADW16539.1"/>
    </source>
</evidence>
<reference evidence="1 2" key="1">
    <citation type="journal article" date="2011" name="Stand. Genomic Sci.">
        <title>Complete genome sequence of Desulfobulbus propionicus type strain (1pr3).</title>
        <authorList>
            <person name="Pagani I."/>
            <person name="Lapidus A."/>
            <person name="Nolan M."/>
            <person name="Lucas S."/>
            <person name="Hammon N."/>
            <person name="Deshpande S."/>
            <person name="Cheng J.F."/>
            <person name="Chertkov O."/>
            <person name="Davenport K."/>
            <person name="Tapia R."/>
            <person name="Han C."/>
            <person name="Goodwin L."/>
            <person name="Pitluck S."/>
            <person name="Liolios K."/>
            <person name="Mavromatis K."/>
            <person name="Ivanova N."/>
            <person name="Mikhailova N."/>
            <person name="Pati A."/>
            <person name="Chen A."/>
            <person name="Palaniappan K."/>
            <person name="Land M."/>
            <person name="Hauser L."/>
            <person name="Chang Y.J."/>
            <person name="Jeffries C.D."/>
            <person name="Detter J.C."/>
            <person name="Brambilla E."/>
            <person name="Kannan K.P."/>
            <person name="Djao O.D."/>
            <person name="Rohde M."/>
            <person name="Pukall R."/>
            <person name="Spring S."/>
            <person name="Goker M."/>
            <person name="Sikorski J."/>
            <person name="Woyke T."/>
            <person name="Bristow J."/>
            <person name="Eisen J.A."/>
            <person name="Markowitz V."/>
            <person name="Hugenholtz P."/>
            <person name="Kyrpides N.C."/>
            <person name="Klenk H.P."/>
        </authorList>
    </citation>
    <scope>NUCLEOTIDE SEQUENCE [LARGE SCALE GENOMIC DNA]</scope>
    <source>
        <strain evidence="2">ATCC 33891 / DSM 2032 / 1pr3</strain>
    </source>
</reference>
<dbReference type="KEGG" id="dpr:Despr_0357"/>
<accession>A0A7U4DN08</accession>
<dbReference type="EMBL" id="CP002364">
    <property type="protein sequence ID" value="ADW16539.1"/>
    <property type="molecule type" value="Genomic_DNA"/>
</dbReference>
<organism evidence="1 2">
    <name type="scientific">Desulfobulbus propionicus (strain ATCC 33891 / DSM 2032 / VKM B-1956 / 1pr3)</name>
    <dbReference type="NCBI Taxonomy" id="577650"/>
    <lineage>
        <taxon>Bacteria</taxon>
        <taxon>Pseudomonadati</taxon>
        <taxon>Thermodesulfobacteriota</taxon>
        <taxon>Desulfobulbia</taxon>
        <taxon>Desulfobulbales</taxon>
        <taxon>Desulfobulbaceae</taxon>
        <taxon>Desulfobulbus</taxon>
    </lineage>
</organism>
<sequence>MKIKTIMILTFTIFTFCNITVSKAEVIFLENFDKKEDWFPQTEEEGCSDSSCKNKLPAGWDYYRNDELWHPNSDGPKYHPTIQISEENHKGTSGKALTVWNESNNGRSGDGWGADGILAKDLGKDFQELYVFLHIIFQPGFQWNWNTSSGAAVKMVRFYHWDRLGSPFQFFTTGSNAPAYIYDTSYNQYGFRHFHSHRCDPQETNYWCADSYDKSFTFTEKSTFEQKLGDGAWHRMKWYVKMNTSPGAKDGVVKFWVDGTLEYSRNDIQWMGSSSPGNLGWNIVAIGGNAYNLYADPSEMKEQYYAIDNVIISSTDFPDINITPSK</sequence>
<gene>
    <name evidence="1" type="ordered locus">Despr_0357</name>
</gene>
<evidence type="ECO:0000313" key="2">
    <source>
        <dbReference type="Proteomes" id="UP000006365"/>
    </source>
</evidence>
<dbReference type="Proteomes" id="UP000006365">
    <property type="component" value="Chromosome"/>
</dbReference>
<dbReference type="RefSeq" id="WP_015723086.1">
    <property type="nucleotide sequence ID" value="NC_014972.1"/>
</dbReference>
<keyword evidence="2" id="KW-1185">Reference proteome</keyword>
<dbReference type="Gene3D" id="2.60.120.200">
    <property type="match status" value="1"/>
</dbReference>
<protein>
    <submittedName>
        <fullName evidence="1">Fibronectin type III domain protein</fullName>
    </submittedName>
</protein>
<name>A0A7U4DN08_DESPD</name>